<organism evidence="8 9">
    <name type="scientific">Pseudomonas aeruginosa</name>
    <dbReference type="NCBI Taxonomy" id="287"/>
    <lineage>
        <taxon>Bacteria</taxon>
        <taxon>Pseudomonadati</taxon>
        <taxon>Pseudomonadota</taxon>
        <taxon>Gammaproteobacteria</taxon>
        <taxon>Pseudomonadales</taxon>
        <taxon>Pseudomonadaceae</taxon>
        <taxon>Pseudomonas</taxon>
    </lineage>
</organism>
<dbReference type="Pfam" id="PF00872">
    <property type="entry name" value="Transposase_mut"/>
    <property type="match status" value="1"/>
</dbReference>
<name>A0A367M7V8_PSEAI</name>
<evidence type="ECO:0000256" key="7">
    <source>
        <dbReference type="SAM" id="MobiDB-lite"/>
    </source>
</evidence>
<keyword evidence="4 6" id="KW-0238">DNA-binding</keyword>
<evidence type="ECO:0000256" key="2">
    <source>
        <dbReference type="ARBA" id="ARBA00010961"/>
    </source>
</evidence>
<dbReference type="GO" id="GO:0006313">
    <property type="term" value="P:DNA transposition"/>
    <property type="evidence" value="ECO:0007669"/>
    <property type="project" value="UniProtKB-UniRule"/>
</dbReference>
<evidence type="ECO:0000313" key="8">
    <source>
        <dbReference type="EMBL" id="RCI73595.1"/>
    </source>
</evidence>
<dbReference type="AlphaFoldDB" id="A0A367M7V8"/>
<sequence length="185" mass="20452">MSRKPRTQPAALPVIPSELLESFGDGSMTAEAINAASLAFKKALIERALAGELNHHLGYPAGTAKPERMSNQRNGKGAKTVLTQEGPIRIDVPRDREGSFAPLLIPKHERRFTGFDDKIVAMYARGMTVREIQGFLLEQYGTDVSPDFISSVTDEVMAEVTAWQARPLEPMYPVVVFDALRVKIR</sequence>
<dbReference type="PANTHER" id="PTHR33217:SF5">
    <property type="entry name" value="MUTATOR FAMILY TRANSPOSASE"/>
    <property type="match status" value="1"/>
</dbReference>
<evidence type="ECO:0000313" key="9">
    <source>
        <dbReference type="Proteomes" id="UP000253594"/>
    </source>
</evidence>
<dbReference type="PANTHER" id="PTHR33217">
    <property type="entry name" value="TRANSPOSASE FOR INSERTION SEQUENCE ELEMENT IS1081"/>
    <property type="match status" value="1"/>
</dbReference>
<keyword evidence="6" id="KW-0814">Transposable element</keyword>
<reference evidence="8 9" key="1">
    <citation type="submission" date="2018-07" db="EMBL/GenBank/DDBJ databases">
        <title>Mechanisms of high-level aminoglycoside resistance among Gram-negative pathogens in Brazil.</title>
        <authorList>
            <person name="Ballaben A.S."/>
            <person name="Darini A.L.C."/>
            <person name="Doi Y."/>
        </authorList>
    </citation>
    <scope>NUCLEOTIDE SEQUENCE [LARGE SCALE GENOMIC DNA]</scope>
    <source>
        <strain evidence="8 9">B2-305</strain>
    </source>
</reference>
<feature type="region of interest" description="Disordered" evidence="7">
    <location>
        <begin position="59"/>
        <end position="81"/>
    </location>
</feature>
<comment type="similarity">
    <text evidence="2 6">Belongs to the transposase mutator family.</text>
</comment>
<evidence type="ECO:0000256" key="6">
    <source>
        <dbReference type="RuleBase" id="RU365089"/>
    </source>
</evidence>
<dbReference type="InterPro" id="IPR001207">
    <property type="entry name" value="Transposase_mutator"/>
</dbReference>
<dbReference type="Proteomes" id="UP000253594">
    <property type="component" value="Unassembled WGS sequence"/>
</dbReference>
<comment type="function">
    <text evidence="1 6">Required for the transposition of the insertion element.</text>
</comment>
<evidence type="ECO:0000256" key="5">
    <source>
        <dbReference type="ARBA" id="ARBA00023172"/>
    </source>
</evidence>
<feature type="non-terminal residue" evidence="8">
    <location>
        <position position="185"/>
    </location>
</feature>
<proteinExistence type="inferred from homology"/>
<keyword evidence="5 6" id="KW-0233">DNA recombination</keyword>
<keyword evidence="3 6" id="KW-0815">Transposition</keyword>
<dbReference type="GO" id="GO:0003677">
    <property type="term" value="F:DNA binding"/>
    <property type="evidence" value="ECO:0007669"/>
    <property type="project" value="UniProtKB-UniRule"/>
</dbReference>
<comment type="caution">
    <text evidence="8">The sequence shown here is derived from an EMBL/GenBank/DDBJ whole genome shotgun (WGS) entry which is preliminary data.</text>
</comment>
<accession>A0A367M7V8</accession>
<evidence type="ECO:0000256" key="4">
    <source>
        <dbReference type="ARBA" id="ARBA00023125"/>
    </source>
</evidence>
<evidence type="ECO:0000256" key="3">
    <source>
        <dbReference type="ARBA" id="ARBA00022578"/>
    </source>
</evidence>
<dbReference type="EMBL" id="QORE01000575">
    <property type="protein sequence ID" value="RCI73595.1"/>
    <property type="molecule type" value="Genomic_DNA"/>
</dbReference>
<protein>
    <recommendedName>
        <fullName evidence="6">Mutator family transposase</fullName>
    </recommendedName>
</protein>
<dbReference type="GO" id="GO:0004803">
    <property type="term" value="F:transposase activity"/>
    <property type="evidence" value="ECO:0007669"/>
    <property type="project" value="UniProtKB-UniRule"/>
</dbReference>
<evidence type="ECO:0000256" key="1">
    <source>
        <dbReference type="ARBA" id="ARBA00002190"/>
    </source>
</evidence>
<gene>
    <name evidence="8" type="ORF">DT376_17535</name>
</gene>